<evidence type="ECO:0000313" key="1">
    <source>
        <dbReference type="EMBL" id="GLS14741.1"/>
    </source>
</evidence>
<dbReference type="EMBL" id="BSPB01000015">
    <property type="protein sequence ID" value="GLS14741.1"/>
    <property type="molecule type" value="Genomic_DNA"/>
</dbReference>
<reference evidence="2" key="1">
    <citation type="journal article" date="2019" name="Int. J. Syst. Evol. Microbiol.">
        <title>The Global Catalogue of Microorganisms (GCM) 10K type strain sequencing project: providing services to taxonomists for standard genome sequencing and annotation.</title>
        <authorList>
            <consortium name="The Broad Institute Genomics Platform"/>
            <consortium name="The Broad Institute Genome Sequencing Center for Infectious Disease"/>
            <person name="Wu L."/>
            <person name="Ma J."/>
        </authorList>
    </citation>
    <scope>NUCLEOTIDE SEQUENCE [LARGE SCALE GENOMIC DNA]</scope>
    <source>
        <strain evidence="2">NBRC 109341</strain>
    </source>
</reference>
<dbReference type="RefSeq" id="WP_284307805.1">
    <property type="nucleotide sequence ID" value="NZ_BSPB01000015.1"/>
</dbReference>
<accession>A0ABQ6C341</accession>
<name>A0ABQ6C341_9BURK</name>
<keyword evidence="2" id="KW-1185">Reference proteome</keyword>
<evidence type="ECO:0000313" key="2">
    <source>
        <dbReference type="Proteomes" id="UP001156903"/>
    </source>
</evidence>
<protein>
    <submittedName>
        <fullName evidence="1">Uncharacterized protein</fullName>
    </submittedName>
</protein>
<organism evidence="1 2">
    <name type="scientific">Hydrogenophaga electricum</name>
    <dbReference type="NCBI Taxonomy" id="1230953"/>
    <lineage>
        <taxon>Bacteria</taxon>
        <taxon>Pseudomonadati</taxon>
        <taxon>Pseudomonadota</taxon>
        <taxon>Betaproteobacteria</taxon>
        <taxon>Burkholderiales</taxon>
        <taxon>Comamonadaceae</taxon>
        <taxon>Hydrogenophaga</taxon>
    </lineage>
</organism>
<gene>
    <name evidence="1" type="ORF">GCM10007935_21730</name>
</gene>
<sequence>MVRIASSPDRRMPSVEHDLQLLEQLLCRLPDEGGSGAFFDVLQALVIDAKGPATVEAVTTLQQWKDGPGHPHDRVPRLLAWLRDWGYLSGDTGRRFSDLLAEAAWRYQQLFWQEAEADPGDGGGRNPG</sequence>
<proteinExistence type="predicted"/>
<dbReference type="Proteomes" id="UP001156903">
    <property type="component" value="Unassembled WGS sequence"/>
</dbReference>
<comment type="caution">
    <text evidence="1">The sequence shown here is derived from an EMBL/GenBank/DDBJ whole genome shotgun (WGS) entry which is preliminary data.</text>
</comment>